<protein>
    <submittedName>
        <fullName evidence="2">Uncharacterized protein</fullName>
    </submittedName>
</protein>
<sequence length="377" mass="41152">MFLIMSSPFPFKALHENDTKVALCIAPCPSPALPPPTSVTVCQLEVFVSGGSQQAVLTSRHIRALGGGRYLILLNAGDAVRLLEAAIVTSPTVEVDEKRRKEVGGEQEARGGGYSRSSVPHCFESLVVMAESSWWDSLEPLDPRDEVVRQGLEPGLGAGAGETLPTHTSVAVVQQWSFDVETFVGQVLRTQTRRLDGTVLDYDVQVLEPIIDFLNPVPGHELRYSLLAVVSEIGRRVPRNLASQSSASEEEQNDRRCTALAQNGTCQTSKRQCVAAAPIRIGIVFALDREEKRVFLVKTVSLRQPKQGPVCRLQEASRRFAATASSMISFTRQQPPGAGDSTSFRLSNSPVLRGITLPYLLNPVYPTVVCNRQHPPE</sequence>
<feature type="region of interest" description="Disordered" evidence="1">
    <location>
        <begin position="95"/>
        <end position="115"/>
    </location>
</feature>
<name>A0A7S2SS20_9STRA</name>
<evidence type="ECO:0000256" key="1">
    <source>
        <dbReference type="SAM" id="MobiDB-lite"/>
    </source>
</evidence>
<dbReference type="EMBL" id="HBHJ01027704">
    <property type="protein sequence ID" value="CAD9707360.1"/>
    <property type="molecule type" value="Transcribed_RNA"/>
</dbReference>
<accession>A0A7S2SS20</accession>
<dbReference type="AlphaFoldDB" id="A0A7S2SS20"/>
<evidence type="ECO:0000313" key="2">
    <source>
        <dbReference type="EMBL" id="CAD9707360.1"/>
    </source>
</evidence>
<reference evidence="2" key="1">
    <citation type="submission" date="2021-01" db="EMBL/GenBank/DDBJ databases">
        <authorList>
            <person name="Corre E."/>
            <person name="Pelletier E."/>
            <person name="Niang G."/>
            <person name="Scheremetjew M."/>
            <person name="Finn R."/>
            <person name="Kale V."/>
            <person name="Holt S."/>
            <person name="Cochrane G."/>
            <person name="Meng A."/>
            <person name="Brown T."/>
            <person name="Cohen L."/>
        </authorList>
    </citation>
    <scope>NUCLEOTIDE SEQUENCE</scope>
    <source>
        <strain evidence="2">CCMP1243</strain>
    </source>
</reference>
<organism evidence="2">
    <name type="scientific">Rhizochromulina marina</name>
    <dbReference type="NCBI Taxonomy" id="1034831"/>
    <lineage>
        <taxon>Eukaryota</taxon>
        <taxon>Sar</taxon>
        <taxon>Stramenopiles</taxon>
        <taxon>Ochrophyta</taxon>
        <taxon>Dictyochophyceae</taxon>
        <taxon>Rhizochromulinales</taxon>
        <taxon>Rhizochromulina</taxon>
    </lineage>
</organism>
<proteinExistence type="predicted"/>
<feature type="compositionally biased region" description="Basic and acidic residues" evidence="1">
    <location>
        <begin position="95"/>
        <end position="109"/>
    </location>
</feature>
<gene>
    <name evidence="2" type="ORF">RMAR1173_LOCUS18351</name>
</gene>